<dbReference type="Pfam" id="PF02632">
    <property type="entry name" value="BioY"/>
    <property type="match status" value="1"/>
</dbReference>
<feature type="transmembrane region" description="Helical" evidence="3">
    <location>
        <begin position="109"/>
        <end position="129"/>
    </location>
</feature>
<keyword evidence="2" id="KW-1003">Cell membrane</keyword>
<dbReference type="GO" id="GO:0005886">
    <property type="term" value="C:plasma membrane"/>
    <property type="evidence" value="ECO:0007669"/>
    <property type="project" value="UniProtKB-SubCell"/>
</dbReference>
<dbReference type="InterPro" id="IPR003784">
    <property type="entry name" value="BioY"/>
</dbReference>
<keyword evidence="5" id="KW-1185">Reference proteome</keyword>
<dbReference type="eggNOG" id="COG1268">
    <property type="taxonomic scope" value="Bacteria"/>
</dbReference>
<comment type="caution">
    <text evidence="4">The sequence shown here is derived from an EMBL/GenBank/DDBJ whole genome shotgun (WGS) entry which is preliminary data.</text>
</comment>
<comment type="subcellular location">
    <subcellularLocation>
        <location evidence="2">Cell membrane</location>
        <topology evidence="2">Multi-pass membrane protein</topology>
    </subcellularLocation>
</comment>
<name>I7KUK8_9CLOT</name>
<dbReference type="Gene3D" id="1.10.1760.20">
    <property type="match status" value="1"/>
</dbReference>
<keyword evidence="3" id="KW-1133">Transmembrane helix</keyword>
<dbReference type="RefSeq" id="WP_008908877.1">
    <property type="nucleotide sequence ID" value="NZ_CAKP01000082.1"/>
</dbReference>
<organism evidence="4 5">
    <name type="scientific">Caloramator australicus RC3</name>
    <dbReference type="NCBI Taxonomy" id="857293"/>
    <lineage>
        <taxon>Bacteria</taxon>
        <taxon>Bacillati</taxon>
        <taxon>Bacillota</taxon>
        <taxon>Clostridia</taxon>
        <taxon>Eubacteriales</taxon>
        <taxon>Clostridiaceae</taxon>
        <taxon>Caloramator</taxon>
    </lineage>
</organism>
<dbReference type="AlphaFoldDB" id="I7KUK8"/>
<dbReference type="STRING" id="857293.CAAU_1529"/>
<evidence type="ECO:0000313" key="5">
    <source>
        <dbReference type="Proteomes" id="UP000007652"/>
    </source>
</evidence>
<keyword evidence="2 3" id="KW-0472">Membrane</keyword>
<keyword evidence="2" id="KW-0813">Transport</keyword>
<feature type="transmembrane region" description="Helical" evidence="3">
    <location>
        <begin position="141"/>
        <end position="162"/>
    </location>
</feature>
<sequence length="172" mass="18405">MPIKKITKIALFASILSVLSFISIPIGTVPITLQTFGVFLAGLLLGAKEGAVACLVYILLGAVGLPVFAGGRGGLEVLIGPTGGYLISFPIAAFILGKGVNFKNRILDLLIVILCVFFIYAIGVPYLKYVTGMDFDKALKIGMIPFIIPDIIKTVAAYFISVEVNKRINIRL</sequence>
<comment type="similarity">
    <text evidence="1 2">Belongs to the BioY family.</text>
</comment>
<accession>I7KUK8</accession>
<dbReference type="GO" id="GO:0015225">
    <property type="term" value="F:biotin transmembrane transporter activity"/>
    <property type="evidence" value="ECO:0007669"/>
    <property type="project" value="UniProtKB-UniRule"/>
</dbReference>
<evidence type="ECO:0000256" key="3">
    <source>
        <dbReference type="SAM" id="Phobius"/>
    </source>
</evidence>
<protein>
    <recommendedName>
        <fullName evidence="2">Biotin transporter</fullName>
    </recommendedName>
</protein>
<dbReference type="OrthoDB" id="9803495at2"/>
<gene>
    <name evidence="4" type="ORF">CAAU_1529</name>
</gene>
<reference evidence="4 5" key="1">
    <citation type="journal article" date="2011" name="J. Bacteriol.">
        <title>Draft genome sequence of Caloramator australicus strain RC3T, a thermoanaerobe from the Great Artesian Basin of Australia.</title>
        <authorList>
            <person name="Ogg C.D."/>
            <person name="Patel B.K.C."/>
        </authorList>
    </citation>
    <scope>NUCLEOTIDE SEQUENCE [LARGE SCALE GENOMIC DNA]</scope>
    <source>
        <strain evidence="4 5">RC3</strain>
    </source>
</reference>
<keyword evidence="3" id="KW-0812">Transmembrane</keyword>
<proteinExistence type="inferred from homology"/>
<evidence type="ECO:0000256" key="2">
    <source>
        <dbReference type="PIRNR" id="PIRNR016661"/>
    </source>
</evidence>
<dbReference type="PIRSF" id="PIRSF016661">
    <property type="entry name" value="BioY"/>
    <property type="match status" value="1"/>
</dbReference>
<dbReference type="Proteomes" id="UP000007652">
    <property type="component" value="Unassembled WGS sequence"/>
</dbReference>
<feature type="transmembrane region" description="Helical" evidence="3">
    <location>
        <begin position="77"/>
        <end position="97"/>
    </location>
</feature>
<evidence type="ECO:0000313" key="4">
    <source>
        <dbReference type="EMBL" id="CCJ33613.1"/>
    </source>
</evidence>
<dbReference type="PANTHER" id="PTHR34295">
    <property type="entry name" value="BIOTIN TRANSPORTER BIOY"/>
    <property type="match status" value="1"/>
</dbReference>
<evidence type="ECO:0000256" key="1">
    <source>
        <dbReference type="ARBA" id="ARBA00010692"/>
    </source>
</evidence>
<dbReference type="EMBL" id="CAKP01000082">
    <property type="protein sequence ID" value="CCJ33613.1"/>
    <property type="molecule type" value="Genomic_DNA"/>
</dbReference>
<dbReference type="PANTHER" id="PTHR34295:SF1">
    <property type="entry name" value="BIOTIN TRANSPORTER BIOY"/>
    <property type="match status" value="1"/>
</dbReference>